<dbReference type="OrthoDB" id="9810174at2"/>
<organism evidence="3 4">
    <name type="scientific">Pseudotabrizicola alkalilacus</name>
    <dbReference type="NCBI Taxonomy" id="2305252"/>
    <lineage>
        <taxon>Bacteria</taxon>
        <taxon>Pseudomonadati</taxon>
        <taxon>Pseudomonadota</taxon>
        <taxon>Alphaproteobacteria</taxon>
        <taxon>Rhodobacterales</taxon>
        <taxon>Paracoccaceae</taxon>
        <taxon>Pseudotabrizicola</taxon>
    </lineage>
</organism>
<accession>A0A411YYS8</accession>
<keyword evidence="1" id="KW-0732">Signal</keyword>
<dbReference type="Proteomes" id="UP000284547">
    <property type="component" value="Unassembled WGS sequence"/>
</dbReference>
<evidence type="ECO:0000313" key="3">
    <source>
        <dbReference type="EMBL" id="RGP35895.1"/>
    </source>
</evidence>
<keyword evidence="4" id="KW-1185">Reference proteome</keyword>
<evidence type="ECO:0000259" key="2">
    <source>
        <dbReference type="Pfam" id="PF07484"/>
    </source>
</evidence>
<feature type="domain" description="Phage tail collar" evidence="2">
    <location>
        <begin position="36"/>
        <end position="91"/>
    </location>
</feature>
<feature type="chain" id="PRO_5019567114" evidence="1">
    <location>
        <begin position="30"/>
        <end position="206"/>
    </location>
</feature>
<protein>
    <submittedName>
        <fullName evidence="3">Phage tail protein</fullName>
    </submittedName>
</protein>
<dbReference type="InterPro" id="IPR011083">
    <property type="entry name" value="Phage_tail_collar_dom"/>
</dbReference>
<dbReference type="RefSeq" id="WP_118155399.1">
    <property type="nucleotide sequence ID" value="NZ_QWEY01000011.1"/>
</dbReference>
<evidence type="ECO:0000313" key="4">
    <source>
        <dbReference type="Proteomes" id="UP000284547"/>
    </source>
</evidence>
<reference evidence="3 4" key="1">
    <citation type="submission" date="2018-08" db="EMBL/GenBank/DDBJ databases">
        <title>Flavobacterium tibetense sp. nov., isolated from a wetland YonghuCo on Tibetan Plateau.</title>
        <authorList>
            <person name="Phurbu D."/>
            <person name="Lu H."/>
            <person name="Xing P."/>
        </authorList>
    </citation>
    <scope>NUCLEOTIDE SEQUENCE [LARGE SCALE GENOMIC DNA]</scope>
    <source>
        <strain evidence="3 4">DJC</strain>
    </source>
</reference>
<dbReference type="SUPFAM" id="SSF88874">
    <property type="entry name" value="Receptor-binding domain of short tail fibre protein gp12"/>
    <property type="match status" value="1"/>
</dbReference>
<evidence type="ECO:0000256" key="1">
    <source>
        <dbReference type="SAM" id="SignalP"/>
    </source>
</evidence>
<comment type="caution">
    <text evidence="3">The sequence shown here is derived from an EMBL/GenBank/DDBJ whole genome shotgun (WGS) entry which is preliminary data.</text>
</comment>
<feature type="signal peptide" evidence="1">
    <location>
        <begin position="1"/>
        <end position="29"/>
    </location>
</feature>
<name>A0A411YYS8_9RHOB</name>
<sequence length="206" mass="20870">MKLVNTMGKAGLCALTLIGAAALPQVAKAADEPFVGEVMLVAFDFCPRDFLPADGRLLSISQNQALFALYGTTYGGNGQTTFGIPDMRGRILIGPGTGPGLPTVALGQASGSATQTMTVNTMPAHSHIVRANNLDGDKPGPGGKLLAAAPAGGTGNETIYSTAAPNVTMNPSMIAPAGSGVAFSTQDPTLGLTHCIAQFGIFPSRP</sequence>
<dbReference type="Gene3D" id="3.90.1340.10">
    <property type="entry name" value="Phage tail collar domain"/>
    <property type="match status" value="1"/>
</dbReference>
<dbReference type="InterPro" id="IPR037053">
    <property type="entry name" value="Phage_tail_collar_dom_sf"/>
</dbReference>
<dbReference type="EMBL" id="QWEY01000011">
    <property type="protein sequence ID" value="RGP35895.1"/>
    <property type="molecule type" value="Genomic_DNA"/>
</dbReference>
<dbReference type="Pfam" id="PF07484">
    <property type="entry name" value="Collar"/>
    <property type="match status" value="1"/>
</dbReference>
<gene>
    <name evidence="3" type="ORF">D1012_17690</name>
</gene>
<dbReference type="AlphaFoldDB" id="A0A411YYS8"/>
<proteinExistence type="predicted"/>